<evidence type="ECO:0000313" key="3">
    <source>
        <dbReference type="Proteomes" id="UP000549971"/>
    </source>
</evidence>
<organism evidence="2 3">
    <name type="scientific">Kribbella italica</name>
    <dbReference type="NCBI Taxonomy" id="1540520"/>
    <lineage>
        <taxon>Bacteria</taxon>
        <taxon>Bacillati</taxon>
        <taxon>Actinomycetota</taxon>
        <taxon>Actinomycetes</taxon>
        <taxon>Propionibacteriales</taxon>
        <taxon>Kribbellaceae</taxon>
        <taxon>Kribbella</taxon>
    </lineage>
</organism>
<proteinExistence type="predicted"/>
<name>A0A7W9MWL0_9ACTN</name>
<dbReference type="AlphaFoldDB" id="A0A7W9MWL0"/>
<accession>A0A7W9MWL0</accession>
<comment type="caution">
    <text evidence="2">The sequence shown here is derived from an EMBL/GenBank/DDBJ whole genome shotgun (WGS) entry which is preliminary data.</text>
</comment>
<dbReference type="RefSeq" id="WP_184799178.1">
    <property type="nucleotide sequence ID" value="NZ_JACHMY010000001.1"/>
</dbReference>
<keyword evidence="3" id="KW-1185">Reference proteome</keyword>
<gene>
    <name evidence="2" type="ORF">HDA39_005146</name>
</gene>
<dbReference type="Proteomes" id="UP000549971">
    <property type="component" value="Unassembled WGS sequence"/>
</dbReference>
<evidence type="ECO:0000256" key="1">
    <source>
        <dbReference type="SAM" id="MobiDB-lite"/>
    </source>
</evidence>
<evidence type="ECO:0008006" key="4">
    <source>
        <dbReference type="Google" id="ProtNLM"/>
    </source>
</evidence>
<protein>
    <recommendedName>
        <fullName evidence="4">2'-5' RNA ligase superfamily protein</fullName>
    </recommendedName>
</protein>
<sequence>MNKFDQLFAAAQPLITTGHHGVDTPPVENGDRWPVSTVFRLDPADPVAERLDDLTREAAAIAGPGHFQTGQLGSAHLTVRALERYRELVPPDDPALLRYTEALRTAAAQIPPTTFALTGLILTRGTVMVCAHPLDDHADHLQKLYAATLGPDGWLEGNEPRDIWYVNLIHFAGPLPTPTTLIDWVTTRRNLPIGELTVDTTELVRFRHTPGLRPYLRPETLTTVPIGPAVNHRPANPRTGPPPARRR</sequence>
<feature type="region of interest" description="Disordered" evidence="1">
    <location>
        <begin position="224"/>
        <end position="247"/>
    </location>
</feature>
<evidence type="ECO:0000313" key="2">
    <source>
        <dbReference type="EMBL" id="MBB5838412.1"/>
    </source>
</evidence>
<dbReference type="EMBL" id="JACHMY010000001">
    <property type="protein sequence ID" value="MBB5838412.1"/>
    <property type="molecule type" value="Genomic_DNA"/>
</dbReference>
<reference evidence="2 3" key="1">
    <citation type="submission" date="2020-08" db="EMBL/GenBank/DDBJ databases">
        <title>Sequencing the genomes of 1000 actinobacteria strains.</title>
        <authorList>
            <person name="Klenk H.-P."/>
        </authorList>
    </citation>
    <scope>NUCLEOTIDE SEQUENCE [LARGE SCALE GENOMIC DNA]</scope>
    <source>
        <strain evidence="2 3">DSM 28967</strain>
    </source>
</reference>